<evidence type="ECO:0000259" key="2">
    <source>
        <dbReference type="PROSITE" id="PS50089"/>
    </source>
</evidence>
<dbReference type="PROSITE" id="PS50089">
    <property type="entry name" value="ZF_RING_2"/>
    <property type="match status" value="1"/>
</dbReference>
<sequence>MEDDEEVIMAALSTLSPRDFHDLAADLSVDLRLRRRRLLRLVLSPSHFAVAADFLRSLSLSDKARLVARLLLRSLSRFAHPFTGGTTGASGGAAGALRDLDAGVLLLSSCEAYDPAWESDSDWRAGMAAVVLREPLGGGWAMAVGRHVDLVARCRRLVSAVSGKVGSEVAVAASAAAVVSLPSVEPGGGGCAVCGEEMAEGRDACELPCRHVFHWGCILPWLRERNTCPCCRFELPTDDVLCEVDRLWRLLAATAAAARGADLRHR</sequence>
<dbReference type="CDD" id="cd16454">
    <property type="entry name" value="RING-H2_PA-TM-RING"/>
    <property type="match status" value="1"/>
</dbReference>
<keyword evidence="1" id="KW-0479">Metal-binding</keyword>
<dbReference type="GO" id="GO:0061630">
    <property type="term" value="F:ubiquitin protein ligase activity"/>
    <property type="evidence" value="ECO:0007669"/>
    <property type="project" value="TreeGrafter"/>
</dbReference>
<dbReference type="GO" id="GO:0006511">
    <property type="term" value="P:ubiquitin-dependent protein catabolic process"/>
    <property type="evidence" value="ECO:0007669"/>
    <property type="project" value="TreeGrafter"/>
</dbReference>
<dbReference type="InterPro" id="IPR051826">
    <property type="entry name" value="E3_ubiquitin-ligase_domain"/>
</dbReference>
<keyword evidence="1" id="KW-0862">Zinc</keyword>
<dbReference type="Pfam" id="PF13639">
    <property type="entry name" value="zf-RING_2"/>
    <property type="match status" value="1"/>
</dbReference>
<organism evidence="3 4">
    <name type="scientific">Spirodela intermedia</name>
    <name type="common">Intermediate duckweed</name>
    <dbReference type="NCBI Taxonomy" id="51605"/>
    <lineage>
        <taxon>Eukaryota</taxon>
        <taxon>Viridiplantae</taxon>
        <taxon>Streptophyta</taxon>
        <taxon>Embryophyta</taxon>
        <taxon>Tracheophyta</taxon>
        <taxon>Spermatophyta</taxon>
        <taxon>Magnoliopsida</taxon>
        <taxon>Liliopsida</taxon>
        <taxon>Araceae</taxon>
        <taxon>Lemnoideae</taxon>
        <taxon>Spirodela</taxon>
    </lineage>
</organism>
<protein>
    <recommendedName>
        <fullName evidence="2">RING-type domain-containing protein</fullName>
    </recommendedName>
</protein>
<dbReference type="InterPro" id="IPR001841">
    <property type="entry name" value="Znf_RING"/>
</dbReference>
<dbReference type="GO" id="GO:0008270">
    <property type="term" value="F:zinc ion binding"/>
    <property type="evidence" value="ECO:0007669"/>
    <property type="project" value="UniProtKB-KW"/>
</dbReference>
<dbReference type="InterPro" id="IPR013083">
    <property type="entry name" value="Znf_RING/FYVE/PHD"/>
</dbReference>
<evidence type="ECO:0000313" key="4">
    <source>
        <dbReference type="Proteomes" id="UP000663760"/>
    </source>
</evidence>
<keyword evidence="4" id="KW-1185">Reference proteome</keyword>
<dbReference type="SUPFAM" id="SSF57850">
    <property type="entry name" value="RING/U-box"/>
    <property type="match status" value="1"/>
</dbReference>
<evidence type="ECO:0000313" key="3">
    <source>
        <dbReference type="EMBL" id="CAA7399966.1"/>
    </source>
</evidence>
<reference evidence="3" key="1">
    <citation type="submission" date="2020-02" db="EMBL/GenBank/DDBJ databases">
        <authorList>
            <person name="Scholz U."/>
            <person name="Mascher M."/>
            <person name="Fiebig A."/>
        </authorList>
    </citation>
    <scope>NUCLEOTIDE SEQUENCE</scope>
</reference>
<dbReference type="EMBL" id="LR746270">
    <property type="protein sequence ID" value="CAA7399966.1"/>
    <property type="molecule type" value="Genomic_DNA"/>
</dbReference>
<proteinExistence type="predicted"/>
<keyword evidence="1" id="KW-0863">Zinc-finger</keyword>
<name>A0A7I8KRN1_SPIIN</name>
<dbReference type="AlphaFoldDB" id="A0A7I8KRN1"/>
<dbReference type="Gene3D" id="3.30.40.10">
    <property type="entry name" value="Zinc/RING finger domain, C3HC4 (zinc finger)"/>
    <property type="match status" value="1"/>
</dbReference>
<feature type="domain" description="RING-type" evidence="2">
    <location>
        <begin position="191"/>
        <end position="232"/>
    </location>
</feature>
<dbReference type="PANTHER" id="PTHR22765:SF343">
    <property type="entry name" value="E3 UBIQUITIN-PROTEIN LIGASE SGR9, AMYLOPLASTIC"/>
    <property type="match status" value="1"/>
</dbReference>
<gene>
    <name evidence="3" type="ORF">SI8410_07010636</name>
</gene>
<dbReference type="OrthoDB" id="21204at2759"/>
<accession>A0A7I8KRN1</accession>
<evidence type="ECO:0000256" key="1">
    <source>
        <dbReference type="PROSITE-ProRule" id="PRU00175"/>
    </source>
</evidence>
<dbReference type="SMART" id="SM00184">
    <property type="entry name" value="RING"/>
    <property type="match status" value="1"/>
</dbReference>
<dbReference type="PANTHER" id="PTHR22765">
    <property type="entry name" value="RING FINGER AND PROTEASE ASSOCIATED DOMAIN-CONTAINING"/>
    <property type="match status" value="1"/>
</dbReference>
<dbReference type="Proteomes" id="UP000663760">
    <property type="component" value="Chromosome 7"/>
</dbReference>